<reference evidence="4 5" key="1">
    <citation type="submission" date="2020-04" db="EMBL/GenBank/DDBJ databases">
        <title>Perkinsus olseni comparative genomics.</title>
        <authorList>
            <person name="Bogema D.R."/>
        </authorList>
    </citation>
    <scope>NUCLEOTIDE SEQUENCE [LARGE SCALE GENOMIC DNA]</scope>
    <source>
        <strain evidence="4">ATCC PRA-205</strain>
    </source>
</reference>
<feature type="domain" description="GST N-terminal" evidence="2">
    <location>
        <begin position="5"/>
        <end position="87"/>
    </location>
</feature>
<dbReference type="Gene3D" id="1.20.1050.10">
    <property type="match status" value="2"/>
</dbReference>
<evidence type="ECO:0000259" key="2">
    <source>
        <dbReference type="PROSITE" id="PS50404"/>
    </source>
</evidence>
<comment type="similarity">
    <text evidence="1">Belongs to the GST superfamily. Zeta family.</text>
</comment>
<feature type="non-terminal residue" evidence="4">
    <location>
        <position position="382"/>
    </location>
</feature>
<dbReference type="PROSITE" id="PS50405">
    <property type="entry name" value="GST_CTER"/>
    <property type="match status" value="1"/>
</dbReference>
<dbReference type="Gene3D" id="3.40.30.10">
    <property type="entry name" value="Glutaredoxin"/>
    <property type="match status" value="2"/>
</dbReference>
<dbReference type="AlphaFoldDB" id="A0A7J6R6K2"/>
<evidence type="ECO:0008006" key="6">
    <source>
        <dbReference type="Google" id="ProtNLM"/>
    </source>
</evidence>
<dbReference type="Pfam" id="PF13417">
    <property type="entry name" value="GST_N_3"/>
    <property type="match status" value="1"/>
</dbReference>
<dbReference type="PANTHER" id="PTHR42673:SF4">
    <property type="entry name" value="MALEYLACETOACETATE ISOMERASE"/>
    <property type="match status" value="1"/>
</dbReference>
<dbReference type="InterPro" id="IPR004046">
    <property type="entry name" value="GST_C"/>
</dbReference>
<dbReference type="InterPro" id="IPR034333">
    <property type="entry name" value="GST_Zeta_N"/>
</dbReference>
<dbReference type="PANTHER" id="PTHR42673">
    <property type="entry name" value="MALEYLACETOACETATE ISOMERASE"/>
    <property type="match status" value="1"/>
</dbReference>
<dbReference type="NCBIfam" id="TIGR01262">
    <property type="entry name" value="maiA"/>
    <property type="match status" value="2"/>
</dbReference>
<dbReference type="Pfam" id="PF13409">
    <property type="entry name" value="GST_N_2"/>
    <property type="match status" value="1"/>
</dbReference>
<dbReference type="InterPro" id="IPR004045">
    <property type="entry name" value="Glutathione_S-Trfase_N"/>
</dbReference>
<dbReference type="SUPFAM" id="SSF47616">
    <property type="entry name" value="GST C-terminal domain-like"/>
    <property type="match status" value="2"/>
</dbReference>
<dbReference type="InterPro" id="IPR036249">
    <property type="entry name" value="Thioredoxin-like_sf"/>
</dbReference>
<dbReference type="GO" id="GO:0016034">
    <property type="term" value="F:maleylacetoacetate isomerase activity"/>
    <property type="evidence" value="ECO:0007669"/>
    <property type="project" value="TreeGrafter"/>
</dbReference>
<dbReference type="SUPFAM" id="SSF52833">
    <property type="entry name" value="Thioredoxin-like"/>
    <property type="match status" value="2"/>
</dbReference>
<dbReference type="EMBL" id="JABANM010024412">
    <property type="protein sequence ID" value="KAF4716278.1"/>
    <property type="molecule type" value="Genomic_DNA"/>
</dbReference>
<dbReference type="SFLD" id="SFLDG00358">
    <property type="entry name" value="Main_(cytGST)"/>
    <property type="match status" value="2"/>
</dbReference>
<gene>
    <name evidence="4" type="ORF">FOZ62_024410</name>
</gene>
<comment type="caution">
    <text evidence="4">The sequence shown here is derived from an EMBL/GenBank/DDBJ whole genome shotgun (WGS) entry which is preliminary data.</text>
</comment>
<proteinExistence type="inferred from homology"/>
<dbReference type="PROSITE" id="PS50404">
    <property type="entry name" value="GST_NTER"/>
    <property type="match status" value="2"/>
</dbReference>
<dbReference type="SFLD" id="SFLDS00019">
    <property type="entry name" value="Glutathione_Transferase_(cytos"/>
    <property type="match status" value="2"/>
</dbReference>
<dbReference type="GO" id="GO:0004364">
    <property type="term" value="F:glutathione transferase activity"/>
    <property type="evidence" value="ECO:0007669"/>
    <property type="project" value="TreeGrafter"/>
</dbReference>
<evidence type="ECO:0000313" key="4">
    <source>
        <dbReference type="EMBL" id="KAF4716278.1"/>
    </source>
</evidence>
<dbReference type="InterPro" id="IPR036282">
    <property type="entry name" value="Glutathione-S-Trfase_C_sf"/>
</dbReference>
<dbReference type="GO" id="GO:0005737">
    <property type="term" value="C:cytoplasm"/>
    <property type="evidence" value="ECO:0007669"/>
    <property type="project" value="InterPro"/>
</dbReference>
<dbReference type="Proteomes" id="UP000574390">
    <property type="component" value="Unassembled WGS sequence"/>
</dbReference>
<dbReference type="Pfam" id="PF14497">
    <property type="entry name" value="GST_C_3"/>
    <property type="match status" value="1"/>
</dbReference>
<protein>
    <recommendedName>
        <fullName evidence="6">Maleylacetoacetate isomerase</fullName>
    </recommendedName>
</protein>
<evidence type="ECO:0000313" key="5">
    <source>
        <dbReference type="Proteomes" id="UP000574390"/>
    </source>
</evidence>
<dbReference type="GO" id="GO:0006749">
    <property type="term" value="P:glutathione metabolic process"/>
    <property type="evidence" value="ECO:0007669"/>
    <property type="project" value="TreeGrafter"/>
</dbReference>
<evidence type="ECO:0000259" key="3">
    <source>
        <dbReference type="PROSITE" id="PS50405"/>
    </source>
</evidence>
<dbReference type="GO" id="GO:0006559">
    <property type="term" value="P:L-phenylalanine catabolic process"/>
    <property type="evidence" value="ECO:0007669"/>
    <property type="project" value="TreeGrafter"/>
</dbReference>
<sequence>MADPAPVVLYSFYRSSCAYRVRIALALKAILCTMKIVNIDKGEQKSDEYLKVNPSGLVPSLVTPDGEVLTQSLAILDYLEVAYPQSTRLWPQDPVLRVRAVTIAIIIIADTQPLQNLSCINYASELVGRDVTQDWSTHFIQRGLAAVEELLSSDDKYCVGNDITVADVCLVPQVYNAINRIGMDVEKMFPKVYRIYTELRRHPAFVAAAPESQPDWPSAEEAVRIALQYKGLQYESIAVDLVKKEHLTAEYGKINPAMMVPSLVTPEGRVITQSIAIIDYLDSTYPETPRLIPEKGVGRTAALSIALTIACDTHPLQNLSVFQYASEVAGRDVRDQWVTHFIERGLSSVEELVQGGGYCVGQRLSIADVCLVPQVYNALRFQ</sequence>
<dbReference type="CDD" id="cd03042">
    <property type="entry name" value="GST_N_Zeta"/>
    <property type="match status" value="1"/>
</dbReference>
<name>A0A7J6R6K2_PEROL</name>
<feature type="domain" description="GST N-terminal" evidence="2">
    <location>
        <begin position="207"/>
        <end position="289"/>
    </location>
</feature>
<feature type="domain" description="GST C-terminal" evidence="3">
    <location>
        <begin position="93"/>
        <end position="218"/>
    </location>
</feature>
<accession>A0A7J6R6K2</accession>
<dbReference type="InterPro" id="IPR005955">
    <property type="entry name" value="GST_Zeta"/>
</dbReference>
<dbReference type="InterPro" id="IPR040079">
    <property type="entry name" value="Glutathione_S-Trfase"/>
</dbReference>
<dbReference type="InterPro" id="IPR010987">
    <property type="entry name" value="Glutathione-S-Trfase_C-like"/>
</dbReference>
<organism evidence="4 5">
    <name type="scientific">Perkinsus olseni</name>
    <name type="common">Perkinsus atlanticus</name>
    <dbReference type="NCBI Taxonomy" id="32597"/>
    <lineage>
        <taxon>Eukaryota</taxon>
        <taxon>Sar</taxon>
        <taxon>Alveolata</taxon>
        <taxon>Perkinsozoa</taxon>
        <taxon>Perkinsea</taxon>
        <taxon>Perkinsida</taxon>
        <taxon>Perkinsidae</taxon>
        <taxon>Perkinsus</taxon>
    </lineage>
</organism>
<evidence type="ECO:0000256" key="1">
    <source>
        <dbReference type="ARBA" id="ARBA00010007"/>
    </source>
</evidence>